<evidence type="ECO:0000256" key="2">
    <source>
        <dbReference type="ARBA" id="ARBA00009843"/>
    </source>
</evidence>
<feature type="signal peptide" evidence="9">
    <location>
        <begin position="1"/>
        <end position="33"/>
    </location>
</feature>
<keyword evidence="6 8" id="KW-1133">Transmembrane helix</keyword>
<name>A0A1H0L8J6_9BACT</name>
<proteinExistence type="inferred from homology"/>
<evidence type="ECO:0000256" key="6">
    <source>
        <dbReference type="ARBA" id="ARBA00022989"/>
    </source>
</evidence>
<dbReference type="PRINTS" id="PR00758">
    <property type="entry name" value="ARSENICPUMP"/>
</dbReference>
<evidence type="ECO:0000313" key="12">
    <source>
        <dbReference type="Proteomes" id="UP000199073"/>
    </source>
</evidence>
<keyword evidence="9" id="KW-0732">Signal</keyword>
<evidence type="ECO:0000256" key="4">
    <source>
        <dbReference type="ARBA" id="ARBA00022475"/>
    </source>
</evidence>
<feature type="transmembrane region" description="Helical" evidence="8">
    <location>
        <begin position="256"/>
        <end position="274"/>
    </location>
</feature>
<feature type="transmembrane region" description="Helical" evidence="8">
    <location>
        <begin position="158"/>
        <end position="175"/>
    </location>
</feature>
<dbReference type="GO" id="GO:0005886">
    <property type="term" value="C:plasma membrane"/>
    <property type="evidence" value="ECO:0007669"/>
    <property type="project" value="UniProtKB-SubCell"/>
</dbReference>
<dbReference type="Proteomes" id="UP000199073">
    <property type="component" value="Unassembled WGS sequence"/>
</dbReference>
<feature type="domain" description="Citrate transporter-like" evidence="10">
    <location>
        <begin position="170"/>
        <end position="538"/>
    </location>
</feature>
<organism evidence="11 12">
    <name type="scientific">Desulforhopalus singaporensis</name>
    <dbReference type="NCBI Taxonomy" id="91360"/>
    <lineage>
        <taxon>Bacteria</taxon>
        <taxon>Pseudomonadati</taxon>
        <taxon>Thermodesulfobacteriota</taxon>
        <taxon>Desulfobulbia</taxon>
        <taxon>Desulfobulbales</taxon>
        <taxon>Desulfocapsaceae</taxon>
        <taxon>Desulforhopalus</taxon>
    </lineage>
</organism>
<sequence>MPLKNGYKTVCSGRCVVLLTVLFLSLYPSALFAQSAKGTTPSEPVSLEVLGTVLDSHGRGVANAALEVFLNGQSLEDPAGAGSVREGGKILTKEDGTYHASFLLGEELLDPENVLEITAHKPSFADNSYILEQHELTTAGKNVIAMAEIRMKRDAGPAFWLATIVFVLAYILISFELLHRTVAAMLGASIMLVVSYTLGTLNPKYHILSYERAIEAIDMNVIFLLMGMMIIVGILKHTGIFQWCAYKCYQLARGKILLLAIILMSFTAVASAFLDNVTTMLLLTPVTIEIAVSLRIAPAALLIPEILASNIGGTATLIGDPPNIMIGSYAGLSFVEFVVNLAPVCVVALVFLFVYTKIVFAKDYKKANIDDIKGFTESLRAEYRITDRTLLGFGLLVMAIVVAFFLTHSVWHMEVSVAALFGASLLFTFGLVTNRINLLELIEKDIEWTTLLFFMFLFILVAGVEETGLLDIVADWVRSLAGGNLVMSICLILWVSAIMSAFVDNIPFTATMLPIVAYLTQVIPGAENGVLWWALAFGACFGGNGTMIGASANVVTLGIAESAGFPVRFFAFMKVAFLYMIISVAIANVWLLMFY</sequence>
<feature type="transmembrane region" description="Helical" evidence="8">
    <location>
        <begin position="417"/>
        <end position="434"/>
    </location>
</feature>
<evidence type="ECO:0000256" key="1">
    <source>
        <dbReference type="ARBA" id="ARBA00004651"/>
    </source>
</evidence>
<dbReference type="RefSeq" id="WP_092219836.1">
    <property type="nucleotide sequence ID" value="NZ_FNJI01000004.1"/>
</dbReference>
<comment type="subcellular location">
    <subcellularLocation>
        <location evidence="1">Cell membrane</location>
        <topology evidence="1">Multi-pass membrane protein</topology>
    </subcellularLocation>
</comment>
<feature type="transmembrane region" description="Helical" evidence="8">
    <location>
        <begin position="390"/>
        <end position="411"/>
    </location>
</feature>
<dbReference type="Pfam" id="PF03600">
    <property type="entry name" value="CitMHS"/>
    <property type="match status" value="1"/>
</dbReference>
<comment type="similarity">
    <text evidence="2">Belongs to the CitM (TC 2.A.11) transporter family.</text>
</comment>
<dbReference type="InterPro" id="IPR004680">
    <property type="entry name" value="Cit_transptr-like_dom"/>
</dbReference>
<protein>
    <submittedName>
        <fullName evidence="11">Possible tyrosine transporter P-protein</fullName>
    </submittedName>
</protein>
<evidence type="ECO:0000256" key="5">
    <source>
        <dbReference type="ARBA" id="ARBA00022692"/>
    </source>
</evidence>
<dbReference type="InterPro" id="IPR000802">
    <property type="entry name" value="Arsenical_pump_ArsB"/>
</dbReference>
<evidence type="ECO:0000256" key="7">
    <source>
        <dbReference type="ARBA" id="ARBA00023136"/>
    </source>
</evidence>
<dbReference type="AlphaFoldDB" id="A0A1H0L8J6"/>
<reference evidence="11 12" key="1">
    <citation type="submission" date="2016-10" db="EMBL/GenBank/DDBJ databases">
        <authorList>
            <person name="de Groot N.N."/>
        </authorList>
    </citation>
    <scope>NUCLEOTIDE SEQUENCE [LARGE SCALE GENOMIC DNA]</scope>
    <source>
        <strain evidence="11 12">DSM 12130</strain>
    </source>
</reference>
<dbReference type="InterPro" id="IPR051475">
    <property type="entry name" value="Diverse_Ion_Transporter"/>
</dbReference>
<dbReference type="PANTHER" id="PTHR43568:SF1">
    <property type="entry name" value="P PROTEIN"/>
    <property type="match status" value="1"/>
</dbReference>
<dbReference type="GO" id="GO:0015105">
    <property type="term" value="F:arsenite transmembrane transporter activity"/>
    <property type="evidence" value="ECO:0007669"/>
    <property type="project" value="InterPro"/>
</dbReference>
<feature type="transmembrane region" description="Helical" evidence="8">
    <location>
        <begin position="530"/>
        <end position="559"/>
    </location>
</feature>
<evidence type="ECO:0000256" key="8">
    <source>
        <dbReference type="SAM" id="Phobius"/>
    </source>
</evidence>
<accession>A0A1H0L8J6</accession>
<keyword evidence="3" id="KW-0813">Transport</keyword>
<dbReference type="EMBL" id="FNJI01000004">
    <property type="protein sequence ID" value="SDO64537.1"/>
    <property type="molecule type" value="Genomic_DNA"/>
</dbReference>
<evidence type="ECO:0000313" key="11">
    <source>
        <dbReference type="EMBL" id="SDO64537.1"/>
    </source>
</evidence>
<dbReference type="OrthoDB" id="9765532at2"/>
<feature type="transmembrane region" description="Helical" evidence="8">
    <location>
        <begin position="571"/>
        <end position="593"/>
    </location>
</feature>
<feature type="transmembrane region" description="Helical" evidence="8">
    <location>
        <begin position="476"/>
        <end position="499"/>
    </location>
</feature>
<feature type="chain" id="PRO_5011438728" evidence="9">
    <location>
        <begin position="34"/>
        <end position="595"/>
    </location>
</feature>
<keyword evidence="4" id="KW-1003">Cell membrane</keyword>
<evidence type="ECO:0000256" key="9">
    <source>
        <dbReference type="SAM" id="SignalP"/>
    </source>
</evidence>
<keyword evidence="12" id="KW-1185">Reference proteome</keyword>
<evidence type="ECO:0000256" key="3">
    <source>
        <dbReference type="ARBA" id="ARBA00022448"/>
    </source>
</evidence>
<feature type="transmembrane region" description="Helical" evidence="8">
    <location>
        <begin position="337"/>
        <end position="356"/>
    </location>
</feature>
<feature type="transmembrane region" description="Helical" evidence="8">
    <location>
        <begin position="221"/>
        <end position="244"/>
    </location>
</feature>
<keyword evidence="7 8" id="KW-0472">Membrane</keyword>
<dbReference type="PANTHER" id="PTHR43568">
    <property type="entry name" value="P PROTEIN"/>
    <property type="match status" value="1"/>
</dbReference>
<keyword evidence="5 8" id="KW-0812">Transmembrane</keyword>
<dbReference type="CDD" id="cd01116">
    <property type="entry name" value="P_permease"/>
    <property type="match status" value="1"/>
</dbReference>
<dbReference type="STRING" id="91360.SAMN05660330_00703"/>
<feature type="transmembrane region" description="Helical" evidence="8">
    <location>
        <begin position="182"/>
        <end position="201"/>
    </location>
</feature>
<evidence type="ECO:0000259" key="10">
    <source>
        <dbReference type="Pfam" id="PF03600"/>
    </source>
</evidence>
<feature type="transmembrane region" description="Helical" evidence="8">
    <location>
        <begin position="446"/>
        <end position="464"/>
    </location>
</feature>
<gene>
    <name evidence="11" type="ORF">SAMN05660330_00703</name>
</gene>